<accession>A0A0N0DCV8</accession>
<dbReference type="AlphaFoldDB" id="A0A0N0DCV8"/>
<dbReference type="InterPro" id="IPR036812">
    <property type="entry name" value="NAD(P)_OxRdtase_dom_sf"/>
</dbReference>
<evidence type="ECO:0000313" key="4">
    <source>
        <dbReference type="Proteomes" id="UP000037904"/>
    </source>
</evidence>
<gene>
    <name evidence="3" type="ORF">FLAG1_08370</name>
</gene>
<protein>
    <submittedName>
        <fullName evidence="3">Aflatoxin b1 aldehyde reductase member 3</fullName>
    </submittedName>
</protein>
<dbReference type="Pfam" id="PF00248">
    <property type="entry name" value="Aldo_ket_red"/>
    <property type="match status" value="1"/>
</dbReference>
<name>A0A0N0DCV8_FUSLA</name>
<proteinExistence type="predicted"/>
<dbReference type="SUPFAM" id="SSF51430">
    <property type="entry name" value="NAD(P)-linked oxidoreductase"/>
    <property type="match status" value="1"/>
</dbReference>
<evidence type="ECO:0000256" key="1">
    <source>
        <dbReference type="ARBA" id="ARBA00023002"/>
    </source>
</evidence>
<dbReference type="PANTHER" id="PTHR43364:SF4">
    <property type="entry name" value="NAD(P)-LINKED OXIDOREDUCTASE SUPERFAMILY PROTEIN"/>
    <property type="match status" value="1"/>
</dbReference>
<keyword evidence="4" id="KW-1185">Reference proteome</keyword>
<organism evidence="3 4">
    <name type="scientific">Fusarium langsethiae</name>
    <dbReference type="NCBI Taxonomy" id="179993"/>
    <lineage>
        <taxon>Eukaryota</taxon>
        <taxon>Fungi</taxon>
        <taxon>Dikarya</taxon>
        <taxon>Ascomycota</taxon>
        <taxon>Pezizomycotina</taxon>
        <taxon>Sordariomycetes</taxon>
        <taxon>Hypocreomycetidae</taxon>
        <taxon>Hypocreales</taxon>
        <taxon>Nectriaceae</taxon>
        <taxon>Fusarium</taxon>
    </lineage>
</organism>
<dbReference type="EMBL" id="JXCE01000245">
    <property type="protein sequence ID" value="KPA38794.1"/>
    <property type="molecule type" value="Genomic_DNA"/>
</dbReference>
<dbReference type="Proteomes" id="UP000037904">
    <property type="component" value="Unassembled WGS sequence"/>
</dbReference>
<comment type="caution">
    <text evidence="3">The sequence shown here is derived from an EMBL/GenBank/DDBJ whole genome shotgun (WGS) entry which is preliminary data.</text>
</comment>
<dbReference type="InterPro" id="IPR050523">
    <property type="entry name" value="AKR_Detox_Biosynth"/>
</dbReference>
<dbReference type="OrthoDB" id="48988at2759"/>
<dbReference type="Gene3D" id="3.20.20.100">
    <property type="entry name" value="NADP-dependent oxidoreductase domain"/>
    <property type="match status" value="1"/>
</dbReference>
<dbReference type="GO" id="GO:0016491">
    <property type="term" value="F:oxidoreductase activity"/>
    <property type="evidence" value="ECO:0007669"/>
    <property type="project" value="UniProtKB-KW"/>
</dbReference>
<evidence type="ECO:0000259" key="2">
    <source>
        <dbReference type="Pfam" id="PF00248"/>
    </source>
</evidence>
<sequence length="323" mass="35547">MDKKTPIKLILGAAPIGDSSVDPMARFSAPDEVNAFLDVFSNHGHDQIDTAAVYSPGAPYTSEPRIGAVSAGDRFQIDTKADWFEGHTKESVLRDIDNSLRNLKIDQINIYYLQLPDRVHPLEPVLEVLDQAHRDGKIKAWGISNYRADEVQKAIDICEKLGFVKPSVYQGHYNPIVRGGEKELFPLLRKHGMAFYAYSPGAGGFFAQKHKSPEPMSRFSGSTKVGSIYVAMYVKQSIEVAVEKALQVAAKHGIGGHAAALRWTAHHSILEKHYGDGVIIGASSLEQLEDNLDVIEEGPLPKEVAAAIDQVYEEVGDEISYHL</sequence>
<evidence type="ECO:0000313" key="3">
    <source>
        <dbReference type="EMBL" id="KPA38794.1"/>
    </source>
</evidence>
<feature type="domain" description="NADP-dependent oxidoreductase" evidence="2">
    <location>
        <begin position="8"/>
        <end position="313"/>
    </location>
</feature>
<dbReference type="CDD" id="cd19075">
    <property type="entry name" value="AKR_AKR7A1-5"/>
    <property type="match status" value="1"/>
</dbReference>
<dbReference type="PANTHER" id="PTHR43364">
    <property type="entry name" value="NADH-SPECIFIC METHYLGLYOXAL REDUCTASE-RELATED"/>
    <property type="match status" value="1"/>
</dbReference>
<keyword evidence="1" id="KW-0560">Oxidoreductase</keyword>
<dbReference type="InterPro" id="IPR023210">
    <property type="entry name" value="NADP_OxRdtase_dom"/>
</dbReference>
<reference evidence="3 4" key="1">
    <citation type="submission" date="2015-04" db="EMBL/GenBank/DDBJ databases">
        <title>The draft genome sequence of Fusarium langsethiae, a T-2/HT-2 mycotoxin producer.</title>
        <authorList>
            <person name="Lysoe E."/>
            <person name="Divon H.H."/>
            <person name="Terzi V."/>
            <person name="Orru L."/>
            <person name="Lamontanara A."/>
            <person name="Kolseth A.-K."/>
            <person name="Frandsen R.J."/>
            <person name="Nielsen K."/>
            <person name="Thrane U."/>
        </authorList>
    </citation>
    <scope>NUCLEOTIDE SEQUENCE [LARGE SCALE GENOMIC DNA]</scope>
    <source>
        <strain evidence="3 4">Fl201059</strain>
    </source>
</reference>